<dbReference type="GO" id="GO:0004497">
    <property type="term" value="F:monooxygenase activity"/>
    <property type="evidence" value="ECO:0007669"/>
    <property type="project" value="UniProtKB-KW"/>
</dbReference>
<dbReference type="EMBL" id="CAJVOS010000016">
    <property type="protein sequence ID" value="CAG8036689.1"/>
    <property type="molecule type" value="Genomic_DNA"/>
</dbReference>
<dbReference type="PANTHER" id="PTHR13789">
    <property type="entry name" value="MONOOXYGENASE"/>
    <property type="match status" value="1"/>
</dbReference>
<dbReference type="SUPFAM" id="SSF51905">
    <property type="entry name" value="FAD/NAD(P)-binding domain"/>
    <property type="match status" value="1"/>
</dbReference>
<proteinExistence type="inferred from homology"/>
<evidence type="ECO:0000259" key="6">
    <source>
        <dbReference type="Pfam" id="PF01494"/>
    </source>
</evidence>
<dbReference type="OrthoDB" id="9993796at2759"/>
<dbReference type="Gene3D" id="3.50.50.60">
    <property type="entry name" value="FAD/NAD(P)-binding domain"/>
    <property type="match status" value="1"/>
</dbReference>
<keyword evidence="3" id="KW-0274">FAD</keyword>
<dbReference type="AlphaFoldDB" id="A0A9W4MRL1"/>
<evidence type="ECO:0000256" key="1">
    <source>
        <dbReference type="ARBA" id="ARBA00007992"/>
    </source>
</evidence>
<name>A0A9W4MRL1_PENOL</name>
<keyword evidence="5" id="KW-0503">Monooxygenase</keyword>
<dbReference type="Proteomes" id="UP001153618">
    <property type="component" value="Unassembled WGS sequence"/>
</dbReference>
<comment type="caution">
    <text evidence="7">The sequence shown here is derived from an EMBL/GenBank/DDBJ whole genome shotgun (WGS) entry which is preliminary data.</text>
</comment>
<keyword evidence="2" id="KW-0285">Flavoprotein</keyword>
<dbReference type="PRINTS" id="PR00420">
    <property type="entry name" value="RNGMNOXGNASE"/>
</dbReference>
<dbReference type="InterPro" id="IPR036188">
    <property type="entry name" value="FAD/NAD-bd_sf"/>
</dbReference>
<dbReference type="Pfam" id="PF01494">
    <property type="entry name" value="FAD_binding_3"/>
    <property type="match status" value="1"/>
</dbReference>
<protein>
    <recommendedName>
        <fullName evidence="6">FAD-binding domain-containing protein</fullName>
    </recommendedName>
</protein>
<accession>A0A9W4MRL1</accession>
<dbReference type="PANTHER" id="PTHR13789:SF215">
    <property type="entry name" value="FAD-BINDING DOMAIN-CONTAINING PROTEIN-RELATED"/>
    <property type="match status" value="1"/>
</dbReference>
<dbReference type="InterPro" id="IPR050493">
    <property type="entry name" value="FAD-dep_Monooxygenase_BioMet"/>
</dbReference>
<evidence type="ECO:0000256" key="4">
    <source>
        <dbReference type="ARBA" id="ARBA00023002"/>
    </source>
</evidence>
<dbReference type="SUPFAM" id="SSF54373">
    <property type="entry name" value="FAD-linked reductases, C-terminal domain"/>
    <property type="match status" value="1"/>
</dbReference>
<dbReference type="GO" id="GO:0071949">
    <property type="term" value="F:FAD binding"/>
    <property type="evidence" value="ECO:0007669"/>
    <property type="project" value="InterPro"/>
</dbReference>
<sequence length="415" mass="45507">MGLNVVVVGAGLGGLGAAIALNRQGHNVTVIEKSGFLNEVGAAIHVAPNATRILKSWGCNLDWLNPVHCEKLQVWDSNGKLLWTPVITEEVRKELKVHDEWILTHRVDLHNALRATAAQVIDGRKVDIRLSSPVLSVDAAKGEVLLEDGTKYTADLVVGADGVHSRSVRAIMGEHRGIVNTRQKCFRFLVPIEAMNSNQLTSSLLERIGVNGVHVFSTQDRRLVIYPCRRGELLNCAGIYSIGPEEEEKGESSWHSAGSVSQLVATFSGFAQDLLEMCKMAEDVKLWSLESREPAPTFVKDKLAMIGDAAHPMLPHQGQGAAQAFEDAAALAGVVTADTTPDQLSQRLGLYNEARYAHSVTVMMMSRTNDERRGEMMDELRRFVPDAELPKNMFAFTWPSDPVKEAAQLVAREIS</sequence>
<evidence type="ECO:0000256" key="5">
    <source>
        <dbReference type="ARBA" id="ARBA00023033"/>
    </source>
</evidence>
<gene>
    <name evidence="7" type="ORF">POLS_LOCUS2861</name>
</gene>
<organism evidence="7 8">
    <name type="scientific">Penicillium olsonii</name>
    <dbReference type="NCBI Taxonomy" id="99116"/>
    <lineage>
        <taxon>Eukaryota</taxon>
        <taxon>Fungi</taxon>
        <taxon>Dikarya</taxon>
        <taxon>Ascomycota</taxon>
        <taxon>Pezizomycotina</taxon>
        <taxon>Eurotiomycetes</taxon>
        <taxon>Eurotiomycetidae</taxon>
        <taxon>Eurotiales</taxon>
        <taxon>Aspergillaceae</taxon>
        <taxon>Penicillium</taxon>
    </lineage>
</organism>
<evidence type="ECO:0000256" key="3">
    <source>
        <dbReference type="ARBA" id="ARBA00022827"/>
    </source>
</evidence>
<evidence type="ECO:0000256" key="2">
    <source>
        <dbReference type="ARBA" id="ARBA00022630"/>
    </source>
</evidence>
<dbReference type="InterPro" id="IPR002938">
    <property type="entry name" value="FAD-bd"/>
</dbReference>
<comment type="similarity">
    <text evidence="1">Belongs to the paxM FAD-dependent monooxygenase family.</text>
</comment>
<keyword evidence="4" id="KW-0560">Oxidoreductase</keyword>
<feature type="domain" description="FAD-binding" evidence="6">
    <location>
        <begin position="4"/>
        <end position="363"/>
    </location>
</feature>
<evidence type="ECO:0000313" key="7">
    <source>
        <dbReference type="EMBL" id="CAG8036689.1"/>
    </source>
</evidence>
<evidence type="ECO:0000313" key="8">
    <source>
        <dbReference type="Proteomes" id="UP001153618"/>
    </source>
</evidence>
<reference evidence="7" key="1">
    <citation type="submission" date="2021-07" db="EMBL/GenBank/DDBJ databases">
        <authorList>
            <person name="Branca A.L. A."/>
        </authorList>
    </citation>
    <scope>NUCLEOTIDE SEQUENCE</scope>
</reference>
<keyword evidence="8" id="KW-1185">Reference proteome</keyword>